<proteinExistence type="predicted"/>
<gene>
    <name evidence="5" type="ORF">CAAN4_A08174</name>
</gene>
<feature type="compositionally biased region" description="Basic and acidic residues" evidence="3">
    <location>
        <begin position="8"/>
        <end position="23"/>
    </location>
</feature>
<dbReference type="InterPro" id="IPR012677">
    <property type="entry name" value="Nucleotide-bd_a/b_plait_sf"/>
</dbReference>
<dbReference type="InterPro" id="IPR025715">
    <property type="entry name" value="FoP_C"/>
</dbReference>
<dbReference type="EMBL" id="OZ004253">
    <property type="protein sequence ID" value="CAK7893635.1"/>
    <property type="molecule type" value="Genomic_DNA"/>
</dbReference>
<keyword evidence="1 2" id="KW-0694">RNA-binding</keyword>
<dbReference type="SMART" id="SM01218">
    <property type="entry name" value="FoP_duplication"/>
    <property type="match status" value="1"/>
</dbReference>
<keyword evidence="6" id="KW-1185">Reference proteome</keyword>
<feature type="compositionally biased region" description="Basic and acidic residues" evidence="3">
    <location>
        <begin position="42"/>
        <end position="53"/>
    </location>
</feature>
<accession>A0ABP0E651</accession>
<dbReference type="InterPro" id="IPR000504">
    <property type="entry name" value="RRM_dom"/>
</dbReference>
<dbReference type="SUPFAM" id="SSF54928">
    <property type="entry name" value="RNA-binding domain, RBD"/>
    <property type="match status" value="1"/>
</dbReference>
<dbReference type="InterPro" id="IPR035979">
    <property type="entry name" value="RBD_domain_sf"/>
</dbReference>
<feature type="region of interest" description="Disordered" evidence="3">
    <location>
        <begin position="1"/>
        <end position="69"/>
    </location>
</feature>
<feature type="compositionally biased region" description="Basic and acidic residues" evidence="3">
    <location>
        <begin position="194"/>
        <end position="217"/>
    </location>
</feature>
<evidence type="ECO:0000259" key="4">
    <source>
        <dbReference type="PROSITE" id="PS50102"/>
    </source>
</evidence>
<name>A0ABP0E651_9ASCO</name>
<dbReference type="Pfam" id="PF13865">
    <property type="entry name" value="FoP_duplication"/>
    <property type="match status" value="1"/>
</dbReference>
<sequence>MSNPILEKSLDEIIGEHKSERPSRPSGGQRRNNNRARVNKPGRNDGGRGDRRGGAPRARHPRPQGRSIPREILALAAGRPLLRIKNIHEDLTGQDLSQLFDGIAPVEFVKFDPADEDNAYVCFESDNARHNAVAISKFDGKKAMGRDLVVESTTSLADRIVLPSRSRGDFRGERAPDSHPARRDRRRGNGASRGGREREQGREPREARPKPVKKSVDDLDNELNAYMAGESANLPSTTPVDSAPQVESAPTAAPEASGNDEMTLD</sequence>
<evidence type="ECO:0000256" key="1">
    <source>
        <dbReference type="ARBA" id="ARBA00022884"/>
    </source>
</evidence>
<feature type="domain" description="RRM" evidence="4">
    <location>
        <begin position="80"/>
        <end position="155"/>
    </location>
</feature>
<dbReference type="Proteomes" id="UP001497600">
    <property type="component" value="Chromosome A"/>
</dbReference>
<evidence type="ECO:0000313" key="5">
    <source>
        <dbReference type="EMBL" id="CAK7893635.1"/>
    </source>
</evidence>
<protein>
    <recommendedName>
        <fullName evidence="4">RRM domain-containing protein</fullName>
    </recommendedName>
</protein>
<evidence type="ECO:0000256" key="3">
    <source>
        <dbReference type="SAM" id="MobiDB-lite"/>
    </source>
</evidence>
<feature type="region of interest" description="Disordered" evidence="3">
    <location>
        <begin position="167"/>
        <end position="265"/>
    </location>
</feature>
<dbReference type="Gene3D" id="3.30.70.330">
    <property type="match status" value="1"/>
</dbReference>
<reference evidence="5 6" key="1">
    <citation type="submission" date="2024-01" db="EMBL/GenBank/DDBJ databases">
        <authorList>
            <consortium name="Genoscope - CEA"/>
            <person name="William W."/>
        </authorList>
    </citation>
    <scope>NUCLEOTIDE SEQUENCE [LARGE SCALE GENOMIC DNA]</scope>
    <source>
        <strain evidence="5 6">29B2s-10</strain>
    </source>
</reference>
<feature type="compositionally biased region" description="Basic and acidic residues" evidence="3">
    <location>
        <begin position="167"/>
        <end position="181"/>
    </location>
</feature>
<dbReference type="SMART" id="SM00360">
    <property type="entry name" value="RRM"/>
    <property type="match status" value="1"/>
</dbReference>
<dbReference type="PROSITE" id="PS50102">
    <property type="entry name" value="RRM"/>
    <property type="match status" value="1"/>
</dbReference>
<evidence type="ECO:0000256" key="2">
    <source>
        <dbReference type="PROSITE-ProRule" id="PRU00176"/>
    </source>
</evidence>
<evidence type="ECO:0000313" key="6">
    <source>
        <dbReference type="Proteomes" id="UP001497600"/>
    </source>
</evidence>
<organism evidence="5 6">
    <name type="scientific">[Candida] anglica</name>
    <dbReference type="NCBI Taxonomy" id="148631"/>
    <lineage>
        <taxon>Eukaryota</taxon>
        <taxon>Fungi</taxon>
        <taxon>Dikarya</taxon>
        <taxon>Ascomycota</taxon>
        <taxon>Saccharomycotina</taxon>
        <taxon>Pichiomycetes</taxon>
        <taxon>Debaryomycetaceae</taxon>
        <taxon>Kurtzmaniella</taxon>
    </lineage>
</organism>